<dbReference type="SUPFAM" id="SSF56112">
    <property type="entry name" value="Protein kinase-like (PK-like)"/>
    <property type="match status" value="1"/>
</dbReference>
<protein>
    <submittedName>
        <fullName evidence="2">Protein kinase family protein</fullName>
    </submittedName>
</protein>
<keyword evidence="3" id="KW-1185">Reference proteome</keyword>
<dbReference type="Proteomes" id="UP001499967">
    <property type="component" value="Unassembled WGS sequence"/>
</dbReference>
<feature type="region of interest" description="Disordered" evidence="1">
    <location>
        <begin position="340"/>
        <end position="366"/>
    </location>
</feature>
<dbReference type="Gene3D" id="3.30.200.20">
    <property type="entry name" value="Phosphorylase Kinase, domain 1"/>
    <property type="match status" value="1"/>
</dbReference>
<name>A0ABN1PNM3_9PSEU</name>
<keyword evidence="2" id="KW-0418">Kinase</keyword>
<proteinExistence type="predicted"/>
<keyword evidence="2" id="KW-0808">Transferase</keyword>
<feature type="region of interest" description="Disordered" evidence="1">
    <location>
        <begin position="273"/>
        <end position="294"/>
    </location>
</feature>
<feature type="region of interest" description="Disordered" evidence="1">
    <location>
        <begin position="1"/>
        <end position="66"/>
    </location>
</feature>
<dbReference type="Gene3D" id="1.10.510.10">
    <property type="entry name" value="Transferase(Phosphotransferase) domain 1"/>
    <property type="match status" value="1"/>
</dbReference>
<comment type="caution">
    <text evidence="2">The sequence shown here is derived from an EMBL/GenBank/DDBJ whole genome shotgun (WGS) entry which is preliminary data.</text>
</comment>
<evidence type="ECO:0000313" key="3">
    <source>
        <dbReference type="Proteomes" id="UP001499967"/>
    </source>
</evidence>
<organism evidence="2 3">
    <name type="scientific">Pseudonocardia zijingensis</name>
    <dbReference type="NCBI Taxonomy" id="153376"/>
    <lineage>
        <taxon>Bacteria</taxon>
        <taxon>Bacillati</taxon>
        <taxon>Actinomycetota</taxon>
        <taxon>Actinomycetes</taxon>
        <taxon>Pseudonocardiales</taxon>
        <taxon>Pseudonocardiaceae</taxon>
        <taxon>Pseudonocardia</taxon>
    </lineage>
</organism>
<reference evidence="2 3" key="1">
    <citation type="journal article" date="2019" name="Int. J. Syst. Evol. Microbiol.">
        <title>The Global Catalogue of Microorganisms (GCM) 10K type strain sequencing project: providing services to taxonomists for standard genome sequencing and annotation.</title>
        <authorList>
            <consortium name="The Broad Institute Genomics Platform"/>
            <consortium name="The Broad Institute Genome Sequencing Center for Infectious Disease"/>
            <person name="Wu L."/>
            <person name="Ma J."/>
        </authorList>
    </citation>
    <scope>NUCLEOTIDE SEQUENCE [LARGE SCALE GENOMIC DNA]</scope>
    <source>
        <strain evidence="2 3">JCM 11117</strain>
    </source>
</reference>
<gene>
    <name evidence="2" type="ORF">GCM10009559_18560</name>
</gene>
<feature type="compositionally biased region" description="Low complexity" evidence="1">
    <location>
        <begin position="48"/>
        <end position="57"/>
    </location>
</feature>
<feature type="compositionally biased region" description="Low complexity" evidence="1">
    <location>
        <begin position="1"/>
        <end position="18"/>
    </location>
</feature>
<dbReference type="EMBL" id="BAAAHP010000053">
    <property type="protein sequence ID" value="GAA0930928.1"/>
    <property type="molecule type" value="Genomic_DNA"/>
</dbReference>
<evidence type="ECO:0000256" key="1">
    <source>
        <dbReference type="SAM" id="MobiDB-lite"/>
    </source>
</evidence>
<dbReference type="InterPro" id="IPR011009">
    <property type="entry name" value="Kinase-like_dom_sf"/>
</dbReference>
<dbReference type="CDD" id="cd13973">
    <property type="entry name" value="PK_MviN-like"/>
    <property type="match status" value="1"/>
</dbReference>
<sequence>MSELASPPSGAAAPEGSADTAAPVDTTPHVPEQQRSDESSDGQPTVRTTPAADLPTAPAVPPVPSGTIAGSLLASRYRLRTRVGTDPAACAEFWRAEDTILRRDVAVTVLRRPAPGVVLGDDLSDTARAEQMVVRALRSGSFEHSGCARLLDVLTPGAASLPEDVLGAAVTEWVPGRSLGEVVADGLIKPLAAARAVAPLAAAAEAAHRHGLVLGCDHPQRVRITPDGRAQLCFALPRHDVTPADDVRGLGAVLYTLLTSHWPLSSADAARAGLSAAEPTPGGALPPPSELRPGVPVELDTLTHGTLGPDGVPGHVHTAAAVQRLLTEVVAEDDRMALFPPAHDGVPSAPGDVWQDRGRTVAPTDPQRRRKMTIALTALGAAVLVVLGYLGVQLGAMFVDNGAPPIVVEGEPVQPDQAQPQIAPPPAGPTVGGVAVEVYDQGGDPDNADRAARIIDHDPATAWGTSTYYQQFPAYRPGIGIMVSFASAVQLSELTIDSPSRGTVVEIRSAPSTDATLAETEKITEVTLGTGRTPVSLDGSQPVEHVLLWITKLSGGGSAYSSEIGEVEFRRAGA</sequence>
<accession>A0ABN1PNM3</accession>
<evidence type="ECO:0000313" key="2">
    <source>
        <dbReference type="EMBL" id="GAA0930928.1"/>
    </source>
</evidence>
<dbReference type="GO" id="GO:0016301">
    <property type="term" value="F:kinase activity"/>
    <property type="evidence" value="ECO:0007669"/>
    <property type="project" value="UniProtKB-KW"/>
</dbReference>